<sequence length="277" mass="30445">MEEELRTAIRELAEKVSDIEASVRVIDARVSEPNAGRRHVAPTALSAAEAAEPSEKQEQPSFGASAYLQADFRAIRDSLSKVKLPQDLVVGDSRAGIGKADLARFQVIQKCARFQETALKILSSAQEADPVIDQLTTVTLAQLRFLQEEYTHLIVSNQFDDSTAQLFKTLQHNPATFTPGAVENLQRAVAIAGARQHSRQDSLSLSDGPVLVKEQATGVLFNEESQTWSWYTMASKTLGTYGAVLVVVTDLVMRALRLFNERLRPLSASTLPKNTEH</sequence>
<evidence type="ECO:0000256" key="1">
    <source>
        <dbReference type="SAM" id="MobiDB-lite"/>
    </source>
</evidence>
<dbReference type="Proteomes" id="UP000440578">
    <property type="component" value="Unassembled WGS sequence"/>
</dbReference>
<gene>
    <name evidence="2" type="ORF">FJT64_015101</name>
</gene>
<evidence type="ECO:0000313" key="2">
    <source>
        <dbReference type="EMBL" id="KAF0314446.1"/>
    </source>
</evidence>
<feature type="region of interest" description="Disordered" evidence="1">
    <location>
        <begin position="32"/>
        <end position="61"/>
    </location>
</feature>
<dbReference type="OrthoDB" id="10071643at2759"/>
<dbReference type="AlphaFoldDB" id="A0A6A4X3Z5"/>
<accession>A0A6A4X3Z5</accession>
<feature type="compositionally biased region" description="Low complexity" evidence="1">
    <location>
        <begin position="41"/>
        <end position="51"/>
    </location>
</feature>
<dbReference type="EMBL" id="VIIS01000019">
    <property type="protein sequence ID" value="KAF0314446.1"/>
    <property type="molecule type" value="Genomic_DNA"/>
</dbReference>
<comment type="caution">
    <text evidence="2">The sequence shown here is derived from an EMBL/GenBank/DDBJ whole genome shotgun (WGS) entry which is preliminary data.</text>
</comment>
<evidence type="ECO:0000313" key="3">
    <source>
        <dbReference type="Proteomes" id="UP000440578"/>
    </source>
</evidence>
<name>A0A6A4X3Z5_AMPAM</name>
<protein>
    <submittedName>
        <fullName evidence="2">Uncharacterized protein</fullName>
    </submittedName>
</protein>
<keyword evidence="3" id="KW-1185">Reference proteome</keyword>
<reference evidence="2 3" key="1">
    <citation type="submission" date="2019-07" db="EMBL/GenBank/DDBJ databases">
        <title>Draft genome assembly of a fouling barnacle, Amphibalanus amphitrite (Darwin, 1854): The first reference genome for Thecostraca.</title>
        <authorList>
            <person name="Kim W."/>
        </authorList>
    </citation>
    <scope>NUCLEOTIDE SEQUENCE [LARGE SCALE GENOMIC DNA]</scope>
    <source>
        <strain evidence="2">SNU_AA5</strain>
        <tissue evidence="2">Soma without cirri and trophi</tissue>
    </source>
</reference>
<proteinExistence type="predicted"/>
<organism evidence="2 3">
    <name type="scientific">Amphibalanus amphitrite</name>
    <name type="common">Striped barnacle</name>
    <name type="synonym">Balanus amphitrite</name>
    <dbReference type="NCBI Taxonomy" id="1232801"/>
    <lineage>
        <taxon>Eukaryota</taxon>
        <taxon>Metazoa</taxon>
        <taxon>Ecdysozoa</taxon>
        <taxon>Arthropoda</taxon>
        <taxon>Crustacea</taxon>
        <taxon>Multicrustacea</taxon>
        <taxon>Cirripedia</taxon>
        <taxon>Thoracica</taxon>
        <taxon>Thoracicalcarea</taxon>
        <taxon>Balanomorpha</taxon>
        <taxon>Balanoidea</taxon>
        <taxon>Balanidae</taxon>
        <taxon>Amphibalaninae</taxon>
        <taxon>Amphibalanus</taxon>
    </lineage>
</organism>